<dbReference type="InterPro" id="IPR052514">
    <property type="entry name" value="SAM-dependent_MTase"/>
</dbReference>
<accession>H5SBC2</accession>
<dbReference type="NCBIfam" id="TIGR01444">
    <property type="entry name" value="fkbM_fam"/>
    <property type="match status" value="1"/>
</dbReference>
<reference evidence="2" key="2">
    <citation type="journal article" date="2012" name="PLoS ONE">
        <title>A Deeply Branching Thermophilic Bacterium with an Ancient Acetyl-CoA Pathway Dominates a Subsurface Ecosystem.</title>
        <authorList>
            <person name="Takami H."/>
            <person name="Noguchi H."/>
            <person name="Takaki Y."/>
            <person name="Uchiyama I."/>
            <person name="Toyoda A."/>
            <person name="Nishi S."/>
            <person name="Chee G.-J."/>
            <person name="Arai W."/>
            <person name="Nunoura T."/>
            <person name="Itoh T."/>
            <person name="Hattori M."/>
            <person name="Takai K."/>
        </authorList>
    </citation>
    <scope>NUCLEOTIDE SEQUENCE</scope>
</reference>
<dbReference type="InterPro" id="IPR006342">
    <property type="entry name" value="FkbM_mtfrase"/>
</dbReference>
<dbReference type="AlphaFoldDB" id="H5SBC2"/>
<proteinExistence type="predicted"/>
<dbReference type="SUPFAM" id="SSF53335">
    <property type="entry name" value="S-adenosyl-L-methionine-dependent methyltransferases"/>
    <property type="match status" value="1"/>
</dbReference>
<sequence>MKRKNKFISQWNYLKSQPGFKHAPIPTIFRLVLWRFLCFVGKPVTVELPTSGVKMYLPPEWRGVAKLLFVFRDKYEPELAVLEKFLAPGGVMVDVGANYGIYSLYASQIVGEHGRVIAFEPAKKTFHVLQKNVLLNAASNVVCIQAAISNQPGKITLYHHPDPSRNSLAKSDDWNKSSEVVYADTLDAMLARYGITRADFVKVDTEGAEELVFWGGQEILRTSKPVILFEHNPLASSQMGLKPEGSWQVLSGLGYSFFVWSDGVLRPVSINDVVGGNVLAIHSSAEHRA</sequence>
<dbReference type="EMBL" id="AP011658">
    <property type="protein sequence ID" value="BAL53458.1"/>
    <property type="molecule type" value="Genomic_DNA"/>
</dbReference>
<organism evidence="2">
    <name type="scientific">uncultured Chloroflexota bacterium</name>
    <dbReference type="NCBI Taxonomy" id="166587"/>
    <lineage>
        <taxon>Bacteria</taxon>
        <taxon>Bacillati</taxon>
        <taxon>Chloroflexota</taxon>
        <taxon>environmental samples</taxon>
    </lineage>
</organism>
<dbReference type="Pfam" id="PF05050">
    <property type="entry name" value="Methyltransf_21"/>
    <property type="match status" value="1"/>
</dbReference>
<name>H5SBC2_9CHLR</name>
<evidence type="ECO:0000313" key="2">
    <source>
        <dbReference type="EMBL" id="BAL53458.1"/>
    </source>
</evidence>
<protein>
    <submittedName>
        <fullName evidence="2">FkbM family methyltransferase</fullName>
    </submittedName>
</protein>
<dbReference type="GO" id="GO:0032259">
    <property type="term" value="P:methylation"/>
    <property type="evidence" value="ECO:0007669"/>
    <property type="project" value="UniProtKB-KW"/>
</dbReference>
<reference evidence="2" key="1">
    <citation type="journal article" date="2005" name="Environ. Microbiol.">
        <title>Genetic and functional properties of uncultivated thermophilic crenarchaeotes from a subsurface gold mine as revealed by analysis of genome fragments.</title>
        <authorList>
            <person name="Nunoura T."/>
            <person name="Hirayama H."/>
            <person name="Takami H."/>
            <person name="Oida H."/>
            <person name="Nishi S."/>
            <person name="Shimamura S."/>
            <person name="Suzuki Y."/>
            <person name="Inagaki F."/>
            <person name="Takai K."/>
            <person name="Nealson K.H."/>
            <person name="Horikoshi K."/>
        </authorList>
    </citation>
    <scope>NUCLEOTIDE SEQUENCE</scope>
</reference>
<dbReference type="Gene3D" id="3.40.50.150">
    <property type="entry name" value="Vaccinia Virus protein VP39"/>
    <property type="match status" value="1"/>
</dbReference>
<dbReference type="PANTHER" id="PTHR34203:SF15">
    <property type="entry name" value="SLL1173 PROTEIN"/>
    <property type="match status" value="1"/>
</dbReference>
<dbReference type="PANTHER" id="PTHR34203">
    <property type="entry name" value="METHYLTRANSFERASE, FKBM FAMILY PROTEIN"/>
    <property type="match status" value="1"/>
</dbReference>
<keyword evidence="2" id="KW-0808">Transferase</keyword>
<evidence type="ECO:0000259" key="1">
    <source>
        <dbReference type="Pfam" id="PF05050"/>
    </source>
</evidence>
<dbReference type="GO" id="GO:0008168">
    <property type="term" value="F:methyltransferase activity"/>
    <property type="evidence" value="ECO:0007669"/>
    <property type="project" value="UniProtKB-KW"/>
</dbReference>
<gene>
    <name evidence="2" type="ORF">HGMM_F07B11C13</name>
</gene>
<feature type="domain" description="Methyltransferase FkbM" evidence="1">
    <location>
        <begin position="94"/>
        <end position="256"/>
    </location>
</feature>
<dbReference type="InterPro" id="IPR029063">
    <property type="entry name" value="SAM-dependent_MTases_sf"/>
</dbReference>
<keyword evidence="2" id="KW-0489">Methyltransferase</keyword>